<name>A0ABT1UJW3_9GAMM</name>
<keyword evidence="3" id="KW-0732">Signal</keyword>
<dbReference type="Proteomes" id="UP001524569">
    <property type="component" value="Unassembled WGS sequence"/>
</dbReference>
<keyword evidence="1" id="KW-0597">Phosphoprotein</keyword>
<evidence type="ECO:0000256" key="3">
    <source>
        <dbReference type="SAM" id="SignalP"/>
    </source>
</evidence>
<dbReference type="PANTHER" id="PTHR11596">
    <property type="entry name" value="ALKALINE PHOSPHATASE"/>
    <property type="match status" value="1"/>
</dbReference>
<evidence type="ECO:0000256" key="2">
    <source>
        <dbReference type="RuleBase" id="RU003946"/>
    </source>
</evidence>
<dbReference type="PANTHER" id="PTHR11596:SF5">
    <property type="entry name" value="ALKALINE PHOSPHATASE"/>
    <property type="match status" value="1"/>
</dbReference>
<dbReference type="PRINTS" id="PR00113">
    <property type="entry name" value="ALKPHPHTASE"/>
</dbReference>
<dbReference type="SUPFAM" id="SSF53649">
    <property type="entry name" value="Alkaline phosphatase-like"/>
    <property type="match status" value="1"/>
</dbReference>
<accession>A0ABT1UJW3</accession>
<dbReference type="InterPro" id="IPR017850">
    <property type="entry name" value="Alkaline_phosphatase_core_sf"/>
</dbReference>
<evidence type="ECO:0000313" key="4">
    <source>
        <dbReference type="EMBL" id="MCQ8182485.1"/>
    </source>
</evidence>
<protein>
    <submittedName>
        <fullName evidence="4">Alkaline phosphatase</fullName>
    </submittedName>
</protein>
<sequence length="534" mass="57448">MNKPKPSKLAAALGAFGFALSVAALAGGDHQRRHDHVPANQVPASASEWFRVGEMAVRANKRDAANLRRAKNVILFVGDGMGVSTVTAARILEGQLNGRDGEFNRLSFERFGNTALSVTASANQQTSDSAPTATAMVTGIKTNDGAISVDQTINRLEPNADVTAAKTVKTILERAEERGMATGVVTTARFTHATPAVNYAHSSNRDWEADSNLPAGATVKDIARQLLEFPYGDGLEVALGGGRSYFMPNTAADPEYPTQKGRRADSRDLTAEWTAKYNNSEYVWNQAQFDAVNPAKTDHLLGLFERSHMRYEADRKDDAAGEPSLAEMTEKAIKILQKNRKGYYLMVEAGRVDHAHHAGNAYRALTDAIALSDAVKKAKQLTNDKDTLILVTADHSHVFTIAGYPSRGNPILGKTAVDGVAAKDALGLPYTTLSYANGPGWTGGQQRKEFNPANESTAAAAYTGSKLRPDLSAVDTENPNYMQEATVPMGSETHAGEDVAIYADGPGAYLVRGTLEQNAIYHIMADALGWNDHR</sequence>
<organism evidence="4 5">
    <name type="scientific">Methylomonas aurea</name>
    <dbReference type="NCBI Taxonomy" id="2952224"/>
    <lineage>
        <taxon>Bacteria</taxon>
        <taxon>Pseudomonadati</taxon>
        <taxon>Pseudomonadota</taxon>
        <taxon>Gammaproteobacteria</taxon>
        <taxon>Methylococcales</taxon>
        <taxon>Methylococcaceae</taxon>
        <taxon>Methylomonas</taxon>
    </lineage>
</organism>
<dbReference type="InterPro" id="IPR001952">
    <property type="entry name" value="Alkaline_phosphatase"/>
</dbReference>
<feature type="signal peptide" evidence="3">
    <location>
        <begin position="1"/>
        <end position="26"/>
    </location>
</feature>
<dbReference type="Pfam" id="PF00245">
    <property type="entry name" value="Alk_phosphatase"/>
    <property type="match status" value="1"/>
</dbReference>
<dbReference type="SMART" id="SM00098">
    <property type="entry name" value="alkPPc"/>
    <property type="match status" value="1"/>
</dbReference>
<dbReference type="Gene3D" id="3.40.720.10">
    <property type="entry name" value="Alkaline Phosphatase, subunit A"/>
    <property type="match status" value="1"/>
</dbReference>
<evidence type="ECO:0000313" key="5">
    <source>
        <dbReference type="Proteomes" id="UP001524569"/>
    </source>
</evidence>
<proteinExistence type="inferred from homology"/>
<gene>
    <name evidence="4" type="ORF">NP603_15290</name>
</gene>
<dbReference type="CDD" id="cd16012">
    <property type="entry name" value="ALP"/>
    <property type="match status" value="1"/>
</dbReference>
<dbReference type="EMBL" id="JANIBM010000024">
    <property type="protein sequence ID" value="MCQ8182485.1"/>
    <property type="molecule type" value="Genomic_DNA"/>
</dbReference>
<evidence type="ECO:0000256" key="1">
    <source>
        <dbReference type="ARBA" id="ARBA00022553"/>
    </source>
</evidence>
<comment type="similarity">
    <text evidence="2">Belongs to the alkaline phosphatase family.</text>
</comment>
<comment type="caution">
    <text evidence="4">The sequence shown here is derived from an EMBL/GenBank/DDBJ whole genome shotgun (WGS) entry which is preliminary data.</text>
</comment>
<reference evidence="4 5" key="1">
    <citation type="submission" date="2022-07" db="EMBL/GenBank/DDBJ databases">
        <title>Methylomonas rivi sp. nov., Methylomonas rosea sp. nov., Methylomonas aureus sp. nov. and Methylomonas subterranea sp. nov., four novel methanotrophs isolated from a freshwater creek and the deep terrestrial subsurface.</title>
        <authorList>
            <person name="Abin C."/>
            <person name="Sankaranarayanan K."/>
            <person name="Garner C."/>
            <person name="Sindelar R."/>
            <person name="Kotary K."/>
            <person name="Garner R."/>
            <person name="Barclay S."/>
            <person name="Lawson P."/>
            <person name="Krumholz L."/>
        </authorList>
    </citation>
    <scope>NUCLEOTIDE SEQUENCE [LARGE SCALE GENOMIC DNA]</scope>
    <source>
        <strain evidence="4 5">SURF-1</strain>
    </source>
</reference>
<keyword evidence="5" id="KW-1185">Reference proteome</keyword>
<dbReference type="RefSeq" id="WP_256611798.1">
    <property type="nucleotide sequence ID" value="NZ_JANIBM010000024.1"/>
</dbReference>
<feature type="chain" id="PRO_5046074410" evidence="3">
    <location>
        <begin position="27"/>
        <end position="534"/>
    </location>
</feature>